<evidence type="ECO:0000313" key="1">
    <source>
        <dbReference type="EMBL" id="KAI9510101.1"/>
    </source>
</evidence>
<organism evidence="1 2">
    <name type="scientific">Russula earlei</name>
    <dbReference type="NCBI Taxonomy" id="71964"/>
    <lineage>
        <taxon>Eukaryota</taxon>
        <taxon>Fungi</taxon>
        <taxon>Dikarya</taxon>
        <taxon>Basidiomycota</taxon>
        <taxon>Agaricomycotina</taxon>
        <taxon>Agaricomycetes</taxon>
        <taxon>Russulales</taxon>
        <taxon>Russulaceae</taxon>
        <taxon>Russula</taxon>
    </lineage>
</organism>
<sequence length="172" mass="19383">MALSFSEHEERARAHGILASVAFLIIVPLGVLIPRYLRTFSNRWWWAHWLINLLVAAPLIFAGWAMAKSANNISQLSENHHSPVYCAISVWRGHPFRSHPVPLHPPSATPNYLHAGLGLLILALAGYQTHDGLYHQWEYATDNVHPVKRSLKNAWLALLLVIEPETKLSHAD</sequence>
<reference evidence="1" key="1">
    <citation type="submission" date="2021-03" db="EMBL/GenBank/DDBJ databases">
        <title>Evolutionary priming and transition to the ectomycorrhizal habit in an iconic lineage of mushroom-forming fungi: is preadaptation a requirement?</title>
        <authorList>
            <consortium name="DOE Joint Genome Institute"/>
            <person name="Looney B.P."/>
            <person name="Miyauchi S."/>
            <person name="Morin E."/>
            <person name="Drula E."/>
            <person name="Courty P.E."/>
            <person name="Chicoki N."/>
            <person name="Fauchery L."/>
            <person name="Kohler A."/>
            <person name="Kuo A."/>
            <person name="LaButti K."/>
            <person name="Pangilinan J."/>
            <person name="Lipzen A."/>
            <person name="Riley R."/>
            <person name="Andreopoulos W."/>
            <person name="He G."/>
            <person name="Johnson J."/>
            <person name="Barry K.W."/>
            <person name="Grigoriev I.V."/>
            <person name="Nagy L."/>
            <person name="Hibbett D."/>
            <person name="Henrissat B."/>
            <person name="Matheny P.B."/>
            <person name="Labbe J."/>
            <person name="Martin A.F."/>
        </authorList>
    </citation>
    <scope>NUCLEOTIDE SEQUENCE</scope>
    <source>
        <strain evidence="1">BPL698</strain>
    </source>
</reference>
<name>A0ACC0UEP9_9AGAM</name>
<evidence type="ECO:0000313" key="2">
    <source>
        <dbReference type="Proteomes" id="UP001207468"/>
    </source>
</evidence>
<proteinExistence type="predicted"/>
<accession>A0ACC0UEP9</accession>
<comment type="caution">
    <text evidence="1">The sequence shown here is derived from an EMBL/GenBank/DDBJ whole genome shotgun (WGS) entry which is preliminary data.</text>
</comment>
<gene>
    <name evidence="1" type="ORF">F5148DRAFT_1147824</name>
</gene>
<protein>
    <submittedName>
        <fullName evidence="1">Uncharacterized protein</fullName>
    </submittedName>
</protein>
<dbReference type="Proteomes" id="UP001207468">
    <property type="component" value="Unassembled WGS sequence"/>
</dbReference>
<dbReference type="EMBL" id="JAGFNK010000049">
    <property type="protein sequence ID" value="KAI9510101.1"/>
    <property type="molecule type" value="Genomic_DNA"/>
</dbReference>
<keyword evidence="2" id="KW-1185">Reference proteome</keyword>